<reference evidence="1" key="1">
    <citation type="journal article" date="2022" name="IScience">
        <title>Evolution of zygomycete secretomes and the origins of terrestrial fungal ecologies.</title>
        <authorList>
            <person name="Chang Y."/>
            <person name="Wang Y."/>
            <person name="Mondo S."/>
            <person name="Ahrendt S."/>
            <person name="Andreopoulos W."/>
            <person name="Barry K."/>
            <person name="Beard J."/>
            <person name="Benny G.L."/>
            <person name="Blankenship S."/>
            <person name="Bonito G."/>
            <person name="Cuomo C."/>
            <person name="Desiro A."/>
            <person name="Gervers K.A."/>
            <person name="Hundley H."/>
            <person name="Kuo A."/>
            <person name="LaButti K."/>
            <person name="Lang B.F."/>
            <person name="Lipzen A."/>
            <person name="O'Donnell K."/>
            <person name="Pangilinan J."/>
            <person name="Reynolds N."/>
            <person name="Sandor L."/>
            <person name="Smith M.E."/>
            <person name="Tsang A."/>
            <person name="Grigoriev I.V."/>
            <person name="Stajich J.E."/>
            <person name="Spatafora J.W."/>
        </authorList>
    </citation>
    <scope>NUCLEOTIDE SEQUENCE</scope>
    <source>
        <strain evidence="1">RSA 2281</strain>
    </source>
</reference>
<evidence type="ECO:0000313" key="1">
    <source>
        <dbReference type="EMBL" id="KAI9254590.1"/>
    </source>
</evidence>
<organism evidence="1 2">
    <name type="scientific">Phascolomyces articulosus</name>
    <dbReference type="NCBI Taxonomy" id="60185"/>
    <lineage>
        <taxon>Eukaryota</taxon>
        <taxon>Fungi</taxon>
        <taxon>Fungi incertae sedis</taxon>
        <taxon>Mucoromycota</taxon>
        <taxon>Mucoromycotina</taxon>
        <taxon>Mucoromycetes</taxon>
        <taxon>Mucorales</taxon>
        <taxon>Lichtheimiaceae</taxon>
        <taxon>Phascolomyces</taxon>
    </lineage>
</organism>
<protein>
    <submittedName>
        <fullName evidence="1">Uncharacterized protein</fullName>
    </submittedName>
</protein>
<dbReference type="EMBL" id="JAIXMP010000024">
    <property type="protein sequence ID" value="KAI9254590.1"/>
    <property type="molecule type" value="Genomic_DNA"/>
</dbReference>
<reference evidence="1" key="2">
    <citation type="submission" date="2023-02" db="EMBL/GenBank/DDBJ databases">
        <authorList>
            <consortium name="DOE Joint Genome Institute"/>
            <person name="Mondo S.J."/>
            <person name="Chang Y."/>
            <person name="Wang Y."/>
            <person name="Ahrendt S."/>
            <person name="Andreopoulos W."/>
            <person name="Barry K."/>
            <person name="Beard J."/>
            <person name="Benny G.L."/>
            <person name="Blankenship S."/>
            <person name="Bonito G."/>
            <person name="Cuomo C."/>
            <person name="Desiro A."/>
            <person name="Gervers K.A."/>
            <person name="Hundley H."/>
            <person name="Kuo A."/>
            <person name="LaButti K."/>
            <person name="Lang B.F."/>
            <person name="Lipzen A."/>
            <person name="O'Donnell K."/>
            <person name="Pangilinan J."/>
            <person name="Reynolds N."/>
            <person name="Sandor L."/>
            <person name="Smith M.W."/>
            <person name="Tsang A."/>
            <person name="Grigoriev I.V."/>
            <person name="Stajich J.E."/>
            <person name="Spatafora J.W."/>
        </authorList>
    </citation>
    <scope>NUCLEOTIDE SEQUENCE</scope>
    <source>
        <strain evidence="1">RSA 2281</strain>
    </source>
</reference>
<evidence type="ECO:0000313" key="2">
    <source>
        <dbReference type="Proteomes" id="UP001209540"/>
    </source>
</evidence>
<proteinExistence type="predicted"/>
<keyword evidence="2" id="KW-1185">Reference proteome</keyword>
<gene>
    <name evidence="1" type="ORF">BDA99DRAFT_562684</name>
</gene>
<dbReference type="Proteomes" id="UP001209540">
    <property type="component" value="Unassembled WGS sequence"/>
</dbReference>
<sequence>MRVLKSIFETVPAWLLIGIAIVTVSTSVTKASPTRGGSNTFTHRSNQDTEKEQCRTKCSQQALQPLFISGKCICDTIGDGDCAADKNHGCKTFCKEIKNQEFVGCYKDECICDQNKL</sequence>
<name>A0AAD5PAU7_9FUNG</name>
<comment type="caution">
    <text evidence="1">The sequence shown here is derived from an EMBL/GenBank/DDBJ whole genome shotgun (WGS) entry which is preliminary data.</text>
</comment>
<accession>A0AAD5PAU7</accession>
<dbReference type="AlphaFoldDB" id="A0AAD5PAU7"/>